<feature type="domain" description="RING-type" evidence="6">
    <location>
        <begin position="9"/>
        <end position="49"/>
    </location>
</feature>
<name>A0AA86NIY7_9EUKA</name>
<feature type="region of interest" description="Disordered" evidence="5">
    <location>
        <begin position="182"/>
        <end position="203"/>
    </location>
</feature>
<dbReference type="EMBL" id="CATOUU010000202">
    <property type="protein sequence ID" value="CAI9920600.1"/>
    <property type="molecule type" value="Genomic_DNA"/>
</dbReference>
<evidence type="ECO:0000313" key="8">
    <source>
        <dbReference type="EMBL" id="CAL6054399.1"/>
    </source>
</evidence>
<dbReference type="GO" id="GO:0006513">
    <property type="term" value="P:protein monoubiquitination"/>
    <property type="evidence" value="ECO:0007669"/>
    <property type="project" value="InterPro"/>
</dbReference>
<keyword evidence="9" id="KW-1185">Reference proteome</keyword>
<evidence type="ECO:0000256" key="2">
    <source>
        <dbReference type="ARBA" id="ARBA00022771"/>
    </source>
</evidence>
<reference evidence="7" key="1">
    <citation type="submission" date="2023-06" db="EMBL/GenBank/DDBJ databases">
        <authorList>
            <person name="Kurt Z."/>
        </authorList>
    </citation>
    <scope>NUCLEOTIDE SEQUENCE</scope>
</reference>
<proteinExistence type="predicted"/>
<feature type="region of interest" description="Disordered" evidence="5">
    <location>
        <begin position="95"/>
        <end position="116"/>
    </location>
</feature>
<dbReference type="GO" id="GO:0003697">
    <property type="term" value="F:single-stranded DNA binding"/>
    <property type="evidence" value="ECO:0007669"/>
    <property type="project" value="InterPro"/>
</dbReference>
<evidence type="ECO:0000313" key="9">
    <source>
        <dbReference type="Proteomes" id="UP001642409"/>
    </source>
</evidence>
<evidence type="ECO:0000256" key="5">
    <source>
        <dbReference type="SAM" id="MobiDB-lite"/>
    </source>
</evidence>
<keyword evidence="2 4" id="KW-0863">Zinc-finger</keyword>
<gene>
    <name evidence="8" type="ORF">HINF_LOCUS46045</name>
    <name evidence="7" type="ORF">HINF_LOCUS8245</name>
</gene>
<dbReference type="SUPFAM" id="SSF57850">
    <property type="entry name" value="RING/U-box"/>
    <property type="match status" value="1"/>
</dbReference>
<evidence type="ECO:0000256" key="4">
    <source>
        <dbReference type="PROSITE-ProRule" id="PRU00175"/>
    </source>
</evidence>
<evidence type="ECO:0000313" key="7">
    <source>
        <dbReference type="EMBL" id="CAI9920600.1"/>
    </source>
</evidence>
<dbReference type="PROSITE" id="PS00518">
    <property type="entry name" value="ZF_RING_1"/>
    <property type="match status" value="1"/>
</dbReference>
<dbReference type="GO" id="GO:0006301">
    <property type="term" value="P:DNA damage tolerance"/>
    <property type="evidence" value="ECO:0007669"/>
    <property type="project" value="InterPro"/>
</dbReference>
<dbReference type="EMBL" id="CAXDID020000202">
    <property type="protein sequence ID" value="CAL6054399.1"/>
    <property type="molecule type" value="Genomic_DNA"/>
</dbReference>
<dbReference type="Pfam" id="PF00097">
    <property type="entry name" value="zf-C3HC4"/>
    <property type="match status" value="1"/>
</dbReference>
<dbReference type="InterPro" id="IPR018957">
    <property type="entry name" value="Znf_C3HC4_RING-type"/>
</dbReference>
<evidence type="ECO:0000256" key="1">
    <source>
        <dbReference type="ARBA" id="ARBA00022723"/>
    </source>
</evidence>
<dbReference type="GO" id="GO:0008270">
    <property type="term" value="F:zinc ion binding"/>
    <property type="evidence" value="ECO:0007669"/>
    <property type="project" value="UniProtKB-KW"/>
</dbReference>
<reference evidence="8 9" key="2">
    <citation type="submission" date="2024-07" db="EMBL/GenBank/DDBJ databases">
        <authorList>
            <person name="Akdeniz Z."/>
        </authorList>
    </citation>
    <scope>NUCLEOTIDE SEQUENCE [LARGE SCALE GENOMIC DNA]</scope>
</reference>
<evidence type="ECO:0000259" key="6">
    <source>
        <dbReference type="PROSITE" id="PS50089"/>
    </source>
</evidence>
<dbReference type="Proteomes" id="UP001642409">
    <property type="component" value="Unassembled WGS sequence"/>
</dbReference>
<comment type="caution">
    <text evidence="7">The sequence shown here is derived from an EMBL/GenBank/DDBJ whole genome shotgun (WGS) entry which is preliminary data.</text>
</comment>
<keyword evidence="3" id="KW-0862">Zinc</keyword>
<dbReference type="InterPro" id="IPR001841">
    <property type="entry name" value="Znf_RING"/>
</dbReference>
<accession>A0AA86NIY7</accession>
<protein>
    <submittedName>
        <fullName evidence="7">C3HC4 type (RING finger) domain-containing protein</fullName>
    </submittedName>
</protein>
<dbReference type="SMART" id="SM00184">
    <property type="entry name" value="RING"/>
    <property type="match status" value="1"/>
</dbReference>
<dbReference type="InterPro" id="IPR017907">
    <property type="entry name" value="Znf_RING_CS"/>
</dbReference>
<dbReference type="PROSITE" id="PS50089">
    <property type="entry name" value="ZF_RING_2"/>
    <property type="match status" value="1"/>
</dbReference>
<evidence type="ECO:0000256" key="3">
    <source>
        <dbReference type="ARBA" id="ARBA00022833"/>
    </source>
</evidence>
<sequence length="336" mass="38236">MSLKDTLSCNICHGLLKGAVSAECGHSFCAGCVKYLRMKHQQCPCPICNHEPFVTTTNISLQWAVDAFQLTMPKITQTDLKFTDELSDKNVQTSFRYSPSPDDQQTKQKNAQKADNNQENLDFQFENLSESETEVLDDPIFDVFNKPCLKCEICTKFVRITQIQTHRQECVLGQPSKFGLATLRGPPPLPKKAAKTQESKPKAVKAEPSLLPKNLAQVTLATNLKKIKTDLQLFGFNQALINTLQKPKLVQIYNKFITKFTAYNDYSDSDGLRVMICDEICSELGQNKADNQQYYDKFEEMLKQMLKDQSQQTLLKMREYAGKMVERRNAGYIDIE</sequence>
<dbReference type="GO" id="GO:0097505">
    <property type="term" value="C:Rad6-Rad18 complex"/>
    <property type="evidence" value="ECO:0007669"/>
    <property type="project" value="TreeGrafter"/>
</dbReference>
<dbReference type="PANTHER" id="PTHR14134">
    <property type="entry name" value="E3 UBIQUITIN-PROTEIN LIGASE RAD18"/>
    <property type="match status" value="1"/>
</dbReference>
<dbReference type="InterPro" id="IPR039577">
    <property type="entry name" value="Rad18"/>
</dbReference>
<dbReference type="GO" id="GO:0061630">
    <property type="term" value="F:ubiquitin protein ligase activity"/>
    <property type="evidence" value="ECO:0007669"/>
    <property type="project" value="InterPro"/>
</dbReference>
<keyword evidence="1" id="KW-0479">Metal-binding</keyword>
<dbReference type="Gene3D" id="3.30.40.10">
    <property type="entry name" value="Zinc/RING finger domain, C3HC4 (zinc finger)"/>
    <property type="match status" value="1"/>
</dbReference>
<dbReference type="InterPro" id="IPR013083">
    <property type="entry name" value="Znf_RING/FYVE/PHD"/>
</dbReference>
<dbReference type="GO" id="GO:0005634">
    <property type="term" value="C:nucleus"/>
    <property type="evidence" value="ECO:0007669"/>
    <property type="project" value="TreeGrafter"/>
</dbReference>
<dbReference type="PANTHER" id="PTHR14134:SF2">
    <property type="entry name" value="E3 UBIQUITIN-PROTEIN LIGASE RAD18"/>
    <property type="match status" value="1"/>
</dbReference>
<dbReference type="AlphaFoldDB" id="A0AA86NIY7"/>
<organism evidence="7">
    <name type="scientific">Hexamita inflata</name>
    <dbReference type="NCBI Taxonomy" id="28002"/>
    <lineage>
        <taxon>Eukaryota</taxon>
        <taxon>Metamonada</taxon>
        <taxon>Diplomonadida</taxon>
        <taxon>Hexamitidae</taxon>
        <taxon>Hexamitinae</taxon>
        <taxon>Hexamita</taxon>
    </lineage>
</organism>